<evidence type="ECO:0000256" key="2">
    <source>
        <dbReference type="ARBA" id="ARBA00022676"/>
    </source>
</evidence>
<dbReference type="InterPro" id="IPR050481">
    <property type="entry name" value="UDP-glycosyltransf_plant"/>
</dbReference>
<keyword evidence="3" id="KW-0808">Transferase</keyword>
<organism evidence="4 5">
    <name type="scientific">Nepenthes gracilis</name>
    <name type="common">Slender pitcher plant</name>
    <dbReference type="NCBI Taxonomy" id="150966"/>
    <lineage>
        <taxon>Eukaryota</taxon>
        <taxon>Viridiplantae</taxon>
        <taxon>Streptophyta</taxon>
        <taxon>Embryophyta</taxon>
        <taxon>Tracheophyta</taxon>
        <taxon>Spermatophyta</taxon>
        <taxon>Magnoliopsida</taxon>
        <taxon>eudicotyledons</taxon>
        <taxon>Gunneridae</taxon>
        <taxon>Pentapetalae</taxon>
        <taxon>Caryophyllales</taxon>
        <taxon>Nepenthaceae</taxon>
        <taxon>Nepenthes</taxon>
    </lineage>
</organism>
<dbReference type="SUPFAM" id="SSF53756">
    <property type="entry name" value="UDP-Glycosyltransferase/glycogen phosphorylase"/>
    <property type="match status" value="1"/>
</dbReference>
<evidence type="ECO:0000313" key="4">
    <source>
        <dbReference type="EMBL" id="GMH14981.1"/>
    </source>
</evidence>
<accession>A0AAD3SQY9</accession>
<name>A0AAD3SQY9_NEPGR</name>
<dbReference type="InterPro" id="IPR002213">
    <property type="entry name" value="UDP_glucos_trans"/>
</dbReference>
<comment type="similarity">
    <text evidence="1">Belongs to the UDP-glycosyltransferase family.</text>
</comment>
<keyword evidence="2" id="KW-0328">Glycosyltransferase</keyword>
<dbReference type="PANTHER" id="PTHR48048:SF45">
    <property type="entry name" value="GLYCOSYLTRANSFERASE"/>
    <property type="match status" value="1"/>
</dbReference>
<evidence type="ECO:0000256" key="1">
    <source>
        <dbReference type="ARBA" id="ARBA00009995"/>
    </source>
</evidence>
<evidence type="ECO:0000313" key="5">
    <source>
        <dbReference type="Proteomes" id="UP001279734"/>
    </source>
</evidence>
<proteinExistence type="inferred from homology"/>
<reference evidence="4" key="1">
    <citation type="submission" date="2023-05" db="EMBL/GenBank/DDBJ databases">
        <title>Nepenthes gracilis genome sequencing.</title>
        <authorList>
            <person name="Fukushima K."/>
        </authorList>
    </citation>
    <scope>NUCLEOTIDE SEQUENCE</scope>
    <source>
        <strain evidence="4">SING2019-196</strain>
    </source>
</reference>
<dbReference type="Pfam" id="PF00201">
    <property type="entry name" value="UDPGT"/>
    <property type="match status" value="1"/>
</dbReference>
<dbReference type="CDD" id="cd03784">
    <property type="entry name" value="GT1_Gtf-like"/>
    <property type="match status" value="1"/>
</dbReference>
<evidence type="ECO:0008006" key="6">
    <source>
        <dbReference type="Google" id="ProtNLM"/>
    </source>
</evidence>
<evidence type="ECO:0000256" key="3">
    <source>
        <dbReference type="ARBA" id="ARBA00022679"/>
    </source>
</evidence>
<protein>
    <recommendedName>
        <fullName evidence="6">Glycosyltransferase</fullName>
    </recommendedName>
</protein>
<dbReference type="PANTHER" id="PTHR48048">
    <property type="entry name" value="GLYCOSYLTRANSFERASE"/>
    <property type="match status" value="1"/>
</dbReference>
<dbReference type="FunFam" id="3.40.50.2000:FF:000056">
    <property type="entry name" value="Glycosyltransferase"/>
    <property type="match status" value="1"/>
</dbReference>
<gene>
    <name evidence="4" type="ORF">Nepgr_016822</name>
</gene>
<dbReference type="Proteomes" id="UP001279734">
    <property type="component" value="Unassembled WGS sequence"/>
</dbReference>
<keyword evidence="5" id="KW-1185">Reference proteome</keyword>
<dbReference type="AlphaFoldDB" id="A0AAD3SQY9"/>
<sequence>MRKAELIFIPMPGMGHLIPAVAMAKRLVERDEGISITILIINLQFHVHTPYIQSLESDAAIDKRIGFIQLPQLDKPSDTSSRAAVTQMILDYRPIIKQTVEERIIRSDSAGQLAGFVLDLFCTGLIDVANELNVPSYIFFTSGASFLSFVCHFQSLRDYHGLDVTEFQDSNNELDVPGFRNPVPFKVFPTVLMEDAGAKIILDHAKRYREAKGIIVNSFMELESHSLNSLSKDADIPPIYPVGPVITLDPQNVRGVANGSHGDVDSIMRWLDDQPPASVVFLCFGSMGSFSQEQARQIATALERSGHRFLWSLRRAPTADEKVGPPRDYENLDEVLPDGFLDRTAETGKVIGWAPQVEILSHPAVGSFVSHCGWNSTLESLWFGVPIAAWPMYAEQQLNAFLLVRELGLAAEVRMHYRWDNRKKVSNGLVEAEEIEKAISKVMDAEDETRCKFKEMSEASRKAMWEGGSSYAWLGRLIEEIFEGISK</sequence>
<comment type="caution">
    <text evidence="4">The sequence shown here is derived from an EMBL/GenBank/DDBJ whole genome shotgun (WGS) entry which is preliminary data.</text>
</comment>
<dbReference type="GO" id="GO:0035251">
    <property type="term" value="F:UDP-glucosyltransferase activity"/>
    <property type="evidence" value="ECO:0007669"/>
    <property type="project" value="InterPro"/>
</dbReference>
<dbReference type="Gene3D" id="3.40.50.2000">
    <property type="entry name" value="Glycogen Phosphorylase B"/>
    <property type="match status" value="2"/>
</dbReference>
<dbReference type="EMBL" id="BSYO01000014">
    <property type="protein sequence ID" value="GMH14981.1"/>
    <property type="molecule type" value="Genomic_DNA"/>
</dbReference>
<dbReference type="FunFam" id="3.40.50.2000:FF:000080">
    <property type="entry name" value="Glycosyltransferase"/>
    <property type="match status" value="1"/>
</dbReference>